<dbReference type="Proteomes" id="UP000306324">
    <property type="component" value="Unassembled WGS sequence"/>
</dbReference>
<evidence type="ECO:0000313" key="4">
    <source>
        <dbReference type="Proteomes" id="UP000306324"/>
    </source>
</evidence>
<sequence length="144" mass="16170">MPTGTRTDPYRGFNFMVEIDGITQAGFQECGGLDVSTDPVDYREGTDPNHVRKLTGLNKYVPVTLKRGITDSDELWKWRQTVIDGKAERRNGSIILLDETGAEKLRWNFVGAWPSKWTGPTFNSTNNAVAIEALEITHEELKKA</sequence>
<evidence type="ECO:0000313" key="1">
    <source>
        <dbReference type="EMBL" id="KFB71786.1"/>
    </source>
</evidence>
<dbReference type="RefSeq" id="WP_034915949.1">
    <property type="nucleotide sequence ID" value="NZ_SWAD01000041.1"/>
</dbReference>
<dbReference type="EMBL" id="SWAD01000041">
    <property type="protein sequence ID" value="TMQ76769.1"/>
    <property type="molecule type" value="Genomic_DNA"/>
</dbReference>
<evidence type="ECO:0000313" key="3">
    <source>
        <dbReference type="Proteomes" id="UP000020077"/>
    </source>
</evidence>
<protein>
    <submittedName>
        <fullName evidence="1">T4-like virus tail tube protein gp19</fullName>
    </submittedName>
</protein>
<dbReference type="InterPro" id="IPR011747">
    <property type="entry name" value="CHP02241"/>
</dbReference>
<dbReference type="PANTHER" id="PTHR38009:SF1">
    <property type="entry name" value="CONSERVED HYPOTHETICAL PHAGE TAIL PROTEIN"/>
    <property type="match status" value="1"/>
</dbReference>
<gene>
    <name evidence="2" type="ORF">ACCUM_3982</name>
    <name evidence="1" type="ORF">AW09_003065</name>
</gene>
<dbReference type="OrthoDB" id="9799891at2"/>
<dbReference type="EMBL" id="JDVG02000492">
    <property type="protein sequence ID" value="KFB71786.1"/>
    <property type="molecule type" value="Genomic_DNA"/>
</dbReference>
<dbReference type="NCBIfam" id="TIGR02241">
    <property type="entry name" value="conserved hypothetical phage tail region protein"/>
    <property type="match status" value="1"/>
</dbReference>
<comment type="caution">
    <text evidence="1">The sequence shown here is derived from an EMBL/GenBank/DDBJ whole genome shotgun (WGS) entry which is preliminary data.</text>
</comment>
<reference evidence="1 3" key="1">
    <citation type="submission" date="2014-02" db="EMBL/GenBank/DDBJ databases">
        <title>Expanding our view of genomic diversity in Candidatus Accumulibacter clades.</title>
        <authorList>
            <person name="Skennerton C.T."/>
            <person name="Barr J.J."/>
            <person name="Slater F.R."/>
            <person name="Bond P.L."/>
            <person name="Tyson G.W."/>
        </authorList>
    </citation>
    <scope>NUCLEOTIDE SEQUENCE [LARGE SCALE GENOMIC DNA]</scope>
    <source>
        <strain evidence="3">BA-91</strain>
    </source>
</reference>
<organism evidence="1 3">
    <name type="scientific">Candidatus Accumulibacter phosphatis</name>
    <dbReference type="NCBI Taxonomy" id="327160"/>
    <lineage>
        <taxon>Bacteria</taxon>
        <taxon>Pseudomonadati</taxon>
        <taxon>Pseudomonadota</taxon>
        <taxon>Betaproteobacteria</taxon>
        <taxon>Candidatus Accumulibacter</taxon>
    </lineage>
</organism>
<name>A0A080LTJ2_9PROT</name>
<dbReference type="GO" id="GO:0005198">
    <property type="term" value="F:structural molecule activity"/>
    <property type="evidence" value="ECO:0007669"/>
    <property type="project" value="InterPro"/>
</dbReference>
<accession>A0A5S4EN27</accession>
<dbReference type="Proteomes" id="UP000020077">
    <property type="component" value="Unassembled WGS sequence"/>
</dbReference>
<accession>A0A080LTJ2</accession>
<keyword evidence="4" id="KW-1185">Reference proteome</keyword>
<dbReference type="Pfam" id="PF06841">
    <property type="entry name" value="Phage_T4_gp19"/>
    <property type="match status" value="1"/>
</dbReference>
<dbReference type="InterPro" id="IPR010667">
    <property type="entry name" value="Phage_T4_Gp19"/>
</dbReference>
<dbReference type="PANTHER" id="PTHR38009">
    <property type="entry name" value="CONSERVED HYPOTHETICAL PHAGE TAIL PROTEIN"/>
    <property type="match status" value="1"/>
</dbReference>
<dbReference type="AlphaFoldDB" id="A0A080LTJ2"/>
<proteinExistence type="predicted"/>
<evidence type="ECO:0000313" key="2">
    <source>
        <dbReference type="EMBL" id="TMQ76769.1"/>
    </source>
</evidence>
<reference evidence="2 4" key="2">
    <citation type="submission" date="2019-04" db="EMBL/GenBank/DDBJ databases">
        <title>A novel phosphate-accumulating bacterium identified in bioreactor for phosphate removal from wastewater.</title>
        <authorList>
            <person name="Kotlyarov R.Y."/>
            <person name="Beletsky A.V."/>
            <person name="Kallistova A.Y."/>
            <person name="Dorofeev A.G."/>
            <person name="Nikolaev Y.Y."/>
            <person name="Pimenov N.V."/>
            <person name="Ravin N.V."/>
            <person name="Mardanov A.V."/>
        </authorList>
    </citation>
    <scope>NUCLEOTIDE SEQUENCE [LARGE SCALE GENOMIC DNA]</scope>
    <source>
        <strain evidence="2 4">Bin19</strain>
    </source>
</reference>